<gene>
    <name evidence="3" type="ORF">BSL78_02796</name>
</gene>
<proteinExistence type="predicted"/>
<evidence type="ECO:0000313" key="4">
    <source>
        <dbReference type="Proteomes" id="UP000230750"/>
    </source>
</evidence>
<dbReference type="GO" id="GO:0032543">
    <property type="term" value="P:mitochondrial translation"/>
    <property type="evidence" value="ECO:0007669"/>
    <property type="project" value="TreeGrafter"/>
</dbReference>
<sequence>MEEELQESERYPRSSYGGQHPYGGPVWNNGHDRGYLKHGHLEMIRLTFGRRVDSKQGLCEVEGECPHKPVTKKGQGKNGRRKSKGRRLIIEVWGKAELQEVMPVLTEIRKKLPFRSKIVSVDSLKEEEEVEKYLVENNANPWTFEKIARENYLGVSKYLGPYDYSGLEDTDSDVRPLGVQVENHHQWRKKRQRGRRIGHMMHLIRYATHKELAVEGLLNFWISFLPPVVVAGGEPLEPGKAELKERKID</sequence>
<keyword evidence="4" id="KW-1185">Reference proteome</keyword>
<feature type="region of interest" description="Disordered" evidence="2">
    <location>
        <begin position="1"/>
        <end position="24"/>
    </location>
</feature>
<keyword evidence="3" id="KW-0689">Ribosomal protein</keyword>
<name>A0A2G8LJE3_STIJA</name>
<dbReference type="GO" id="GO:0019843">
    <property type="term" value="F:rRNA binding"/>
    <property type="evidence" value="ECO:0007669"/>
    <property type="project" value="InterPro"/>
</dbReference>
<dbReference type="OrthoDB" id="268521at2759"/>
<dbReference type="Proteomes" id="UP000230750">
    <property type="component" value="Unassembled WGS sequence"/>
</dbReference>
<dbReference type="AlphaFoldDB" id="A0A2G8LJE3"/>
<organism evidence="3 4">
    <name type="scientific">Stichopus japonicus</name>
    <name type="common">Sea cucumber</name>
    <dbReference type="NCBI Taxonomy" id="307972"/>
    <lineage>
        <taxon>Eukaryota</taxon>
        <taxon>Metazoa</taxon>
        <taxon>Echinodermata</taxon>
        <taxon>Eleutherozoa</taxon>
        <taxon>Echinozoa</taxon>
        <taxon>Holothuroidea</taxon>
        <taxon>Aspidochirotacea</taxon>
        <taxon>Aspidochirotida</taxon>
        <taxon>Stichopodidae</taxon>
        <taxon>Apostichopus</taxon>
    </lineage>
</organism>
<accession>A0A2G8LJE3</accession>
<dbReference type="PANTHER" id="PTHR12220">
    <property type="entry name" value="50S/60S RIBOSOMAL PROTEIN L16"/>
    <property type="match status" value="1"/>
</dbReference>
<dbReference type="GO" id="GO:0005762">
    <property type="term" value="C:mitochondrial large ribosomal subunit"/>
    <property type="evidence" value="ECO:0007669"/>
    <property type="project" value="TreeGrafter"/>
</dbReference>
<reference evidence="3 4" key="1">
    <citation type="journal article" date="2017" name="PLoS Biol.">
        <title>The sea cucumber genome provides insights into morphological evolution and visceral regeneration.</title>
        <authorList>
            <person name="Zhang X."/>
            <person name="Sun L."/>
            <person name="Yuan J."/>
            <person name="Sun Y."/>
            <person name="Gao Y."/>
            <person name="Zhang L."/>
            <person name="Li S."/>
            <person name="Dai H."/>
            <person name="Hamel J.F."/>
            <person name="Liu C."/>
            <person name="Yu Y."/>
            <person name="Liu S."/>
            <person name="Lin W."/>
            <person name="Guo K."/>
            <person name="Jin S."/>
            <person name="Xu P."/>
            <person name="Storey K.B."/>
            <person name="Huan P."/>
            <person name="Zhang T."/>
            <person name="Zhou Y."/>
            <person name="Zhang J."/>
            <person name="Lin C."/>
            <person name="Li X."/>
            <person name="Xing L."/>
            <person name="Huo D."/>
            <person name="Sun M."/>
            <person name="Wang L."/>
            <person name="Mercier A."/>
            <person name="Li F."/>
            <person name="Yang H."/>
            <person name="Xiang J."/>
        </authorList>
    </citation>
    <scope>NUCLEOTIDE SEQUENCE [LARGE SCALE GENOMIC DNA]</scope>
    <source>
        <strain evidence="3">Shaxun</strain>
        <tissue evidence="3">Muscle</tissue>
    </source>
</reference>
<dbReference type="SUPFAM" id="SSF54686">
    <property type="entry name" value="Ribosomal protein L16p/L10e"/>
    <property type="match status" value="1"/>
</dbReference>
<dbReference type="Gene3D" id="3.90.1170.10">
    <property type="entry name" value="Ribosomal protein L10e/L16"/>
    <property type="match status" value="1"/>
</dbReference>
<evidence type="ECO:0000313" key="3">
    <source>
        <dbReference type="EMBL" id="PIK60300.1"/>
    </source>
</evidence>
<evidence type="ECO:0000256" key="1">
    <source>
        <dbReference type="ARBA" id="ARBA00035302"/>
    </source>
</evidence>
<evidence type="ECO:0000256" key="2">
    <source>
        <dbReference type="SAM" id="MobiDB-lite"/>
    </source>
</evidence>
<dbReference type="GO" id="GO:0003735">
    <property type="term" value="F:structural constituent of ribosome"/>
    <property type="evidence" value="ECO:0007669"/>
    <property type="project" value="InterPro"/>
</dbReference>
<dbReference type="PANTHER" id="PTHR12220:SF13">
    <property type="entry name" value="LARGE RIBOSOMAL SUBUNIT PROTEIN UL16M"/>
    <property type="match status" value="1"/>
</dbReference>
<dbReference type="InterPro" id="IPR036920">
    <property type="entry name" value="Ribosomal_uL16_sf"/>
</dbReference>
<protein>
    <recommendedName>
        <fullName evidence="1">Large ribosomal subunit protein uL16m</fullName>
    </recommendedName>
</protein>
<keyword evidence="3" id="KW-0687">Ribonucleoprotein</keyword>
<dbReference type="EMBL" id="MRZV01000061">
    <property type="protein sequence ID" value="PIK60300.1"/>
    <property type="molecule type" value="Genomic_DNA"/>
</dbReference>
<dbReference type="STRING" id="307972.A0A2G8LJE3"/>
<dbReference type="InterPro" id="IPR000114">
    <property type="entry name" value="Ribosomal_uL16_bact-type"/>
</dbReference>
<comment type="caution">
    <text evidence="3">The sequence shown here is derived from an EMBL/GenBank/DDBJ whole genome shotgun (WGS) entry which is preliminary data.</text>
</comment>